<sequence length="207" mass="22660">MSVSILSRRVVSPLSPTIISIYICGPLRAELPSTAAIAASLLGGRTSITISLTAFRPRALPHRRPRFSCPVLALQREPLQPAEYLQACAAYRRADYRTYKHGSAPTTLPGPRLPGHIPPLIPPRHIPRHLRLQIPPPLADRATSLPLSTTERPSTAGAIAIAPSAQLRVQLQNHSHKHPPLPPHTHHTAAHSRSRSQTDKQYLSDPE</sequence>
<dbReference type="RefSeq" id="XP_069302353.1">
    <property type="nucleotide sequence ID" value="XM_069455854.1"/>
</dbReference>
<evidence type="ECO:0000313" key="2">
    <source>
        <dbReference type="EMBL" id="KAL1791769.1"/>
    </source>
</evidence>
<evidence type="ECO:0000313" key="3">
    <source>
        <dbReference type="Proteomes" id="UP001578633"/>
    </source>
</evidence>
<organism evidence="2 3">
    <name type="scientific">Alternaria dauci</name>
    <dbReference type="NCBI Taxonomy" id="48095"/>
    <lineage>
        <taxon>Eukaryota</taxon>
        <taxon>Fungi</taxon>
        <taxon>Dikarya</taxon>
        <taxon>Ascomycota</taxon>
        <taxon>Pezizomycotina</taxon>
        <taxon>Dothideomycetes</taxon>
        <taxon>Pleosporomycetidae</taxon>
        <taxon>Pleosporales</taxon>
        <taxon>Pleosporineae</taxon>
        <taxon>Pleosporaceae</taxon>
        <taxon>Alternaria</taxon>
        <taxon>Alternaria sect. Porri</taxon>
    </lineage>
</organism>
<comment type="caution">
    <text evidence="2">The sequence shown here is derived from an EMBL/GenBank/DDBJ whole genome shotgun (WGS) entry which is preliminary data.</text>
</comment>
<dbReference type="Proteomes" id="UP001578633">
    <property type="component" value="Chromosome 10"/>
</dbReference>
<protein>
    <submittedName>
        <fullName evidence="2">Uncharacterized protein</fullName>
    </submittedName>
</protein>
<keyword evidence="3" id="KW-1185">Reference proteome</keyword>
<proteinExistence type="predicted"/>
<gene>
    <name evidence="2" type="ORF">ACET3X_009520</name>
</gene>
<dbReference type="GeneID" id="96089842"/>
<evidence type="ECO:0000256" key="1">
    <source>
        <dbReference type="SAM" id="MobiDB-lite"/>
    </source>
</evidence>
<reference evidence="2 3" key="1">
    <citation type="submission" date="2024-09" db="EMBL/GenBank/DDBJ databases">
        <title>T2T genomes of carrot and Alternaria dauci and their utility for understanding host-pathogen interaction during carrot leaf blight disease.</title>
        <authorList>
            <person name="Liu W."/>
            <person name="Xu S."/>
            <person name="Ou C."/>
            <person name="Liu X."/>
            <person name="Zhuang F."/>
            <person name="Deng X.W."/>
        </authorList>
    </citation>
    <scope>NUCLEOTIDE SEQUENCE [LARGE SCALE GENOMIC DNA]</scope>
    <source>
        <strain evidence="2 3">A2016</strain>
    </source>
</reference>
<feature type="compositionally biased region" description="Basic residues" evidence="1">
    <location>
        <begin position="174"/>
        <end position="194"/>
    </location>
</feature>
<dbReference type="EMBL" id="JBHGVX010000010">
    <property type="protein sequence ID" value="KAL1791769.1"/>
    <property type="molecule type" value="Genomic_DNA"/>
</dbReference>
<name>A0ABR3U6C9_9PLEO</name>
<feature type="region of interest" description="Disordered" evidence="1">
    <location>
        <begin position="172"/>
        <end position="207"/>
    </location>
</feature>
<accession>A0ABR3U6C9</accession>